<evidence type="ECO:0000256" key="6">
    <source>
        <dbReference type="ARBA" id="ARBA00038307"/>
    </source>
</evidence>
<evidence type="ECO:0000256" key="2">
    <source>
        <dbReference type="ARBA" id="ARBA00022448"/>
    </source>
</evidence>
<dbReference type="InterPro" id="IPR027417">
    <property type="entry name" value="P-loop_NTPase"/>
</dbReference>
<feature type="compositionally biased region" description="Basic and acidic residues" evidence="11">
    <location>
        <begin position="352"/>
        <end position="362"/>
    </location>
</feature>
<accession>A0A8U0IN65</accession>
<evidence type="ECO:0000256" key="9">
    <source>
        <dbReference type="ARBA" id="ARBA00041133"/>
    </source>
</evidence>
<dbReference type="SUPFAM" id="SSF52540">
    <property type="entry name" value="P-loop containing nucleoside triphosphate hydrolases"/>
    <property type="match status" value="1"/>
</dbReference>
<feature type="domain" description="ABC transporter" evidence="12">
    <location>
        <begin position="5"/>
        <end position="226"/>
    </location>
</feature>
<comment type="subunit">
    <text evidence="7">The complex is composed of two ATP-binding proteins (WtpC), two transmembrane proteins (WtpB) and a solute-binding protein (WtpA).</text>
</comment>
<dbReference type="PROSITE" id="PS00211">
    <property type="entry name" value="ABC_TRANSPORTER_1"/>
    <property type="match status" value="1"/>
</dbReference>
<dbReference type="PROSITE" id="PS50893">
    <property type="entry name" value="ABC_TRANSPORTER_2"/>
    <property type="match status" value="1"/>
</dbReference>
<evidence type="ECO:0000256" key="3">
    <source>
        <dbReference type="ARBA" id="ARBA00022505"/>
    </source>
</evidence>
<protein>
    <recommendedName>
        <fullName evidence="9">Molybdate/tungstate import ATP-binding protein WtpC</fullName>
        <ecNumber evidence="8">7.3.2.6</ecNumber>
    </recommendedName>
</protein>
<dbReference type="GO" id="GO:0005886">
    <property type="term" value="C:plasma membrane"/>
    <property type="evidence" value="ECO:0007669"/>
    <property type="project" value="UniProtKB-SubCell"/>
</dbReference>
<keyword evidence="5 13" id="KW-0067">ATP-binding</keyword>
<dbReference type="AlphaFoldDB" id="A0A8U0IN65"/>
<feature type="compositionally biased region" description="Low complexity" evidence="11">
    <location>
        <begin position="313"/>
        <end position="330"/>
    </location>
</feature>
<dbReference type="GeneID" id="72189185"/>
<evidence type="ECO:0000256" key="11">
    <source>
        <dbReference type="SAM" id="MobiDB-lite"/>
    </source>
</evidence>
<gene>
    <name evidence="13" type="ORF">M0R88_04980</name>
</gene>
<evidence type="ECO:0000256" key="5">
    <source>
        <dbReference type="ARBA" id="ARBA00022840"/>
    </source>
</evidence>
<dbReference type="EMBL" id="CP096658">
    <property type="protein sequence ID" value="UPW01459.1"/>
    <property type="molecule type" value="Genomic_DNA"/>
</dbReference>
<proteinExistence type="inferred from homology"/>
<reference evidence="13" key="1">
    <citation type="submission" date="2022-04" db="EMBL/GenBank/DDBJ databases">
        <title>Diverse halophilic archaea isolated from saline environments.</title>
        <authorList>
            <person name="Cui H.-L."/>
        </authorList>
    </citation>
    <scope>NUCLEOTIDE SEQUENCE</scope>
    <source>
        <strain evidence="13">XZYJT40</strain>
    </source>
</reference>
<dbReference type="GO" id="GO:0016887">
    <property type="term" value="F:ATP hydrolysis activity"/>
    <property type="evidence" value="ECO:0007669"/>
    <property type="project" value="InterPro"/>
</dbReference>
<dbReference type="InterPro" id="IPR050093">
    <property type="entry name" value="ABC_SmlMolc_Importer"/>
</dbReference>
<dbReference type="PANTHER" id="PTHR42781">
    <property type="entry name" value="SPERMIDINE/PUTRESCINE IMPORT ATP-BINDING PROTEIN POTA"/>
    <property type="match status" value="1"/>
</dbReference>
<name>A0A8U0IN65_9EURY</name>
<evidence type="ECO:0000256" key="7">
    <source>
        <dbReference type="ARBA" id="ARBA00038781"/>
    </source>
</evidence>
<dbReference type="KEGG" id="haxz:M0R88_04980"/>
<dbReference type="GO" id="GO:1901238">
    <property type="term" value="F:ABC-type tungstate transporter activity"/>
    <property type="evidence" value="ECO:0007669"/>
    <property type="project" value="UniProtKB-EC"/>
</dbReference>
<dbReference type="RefSeq" id="WP_248655861.1">
    <property type="nucleotide sequence ID" value="NZ_CP096658.1"/>
</dbReference>
<dbReference type="SUPFAM" id="SSF50331">
    <property type="entry name" value="MOP-like"/>
    <property type="match status" value="1"/>
</dbReference>
<dbReference type="InterPro" id="IPR003439">
    <property type="entry name" value="ABC_transporter-like_ATP-bd"/>
</dbReference>
<evidence type="ECO:0000313" key="13">
    <source>
        <dbReference type="EMBL" id="UPW01459.1"/>
    </source>
</evidence>
<sequence>MTLDIDVAAAFTAEGADRFRVAADLSVADGETLVVLGPSGSGKSLLLETVAGFHDHEGRVALSGRDLTDEPPEERGLGFVFQDYALFPHMSVRENVAFGGRYHDTRDSDELLAEFGVADLADRYPPTLSGGESQRVALARALAVRPDAFLLDEPLSALDVPTRQTLREVLADVLADETAMYVTHNRTTARAIADRVAVIRDGRIVQIGSSEEIFERPESPFVARFTGANCLELEAGELAVPGGSLSFDGDGEGEGDATHLAVRPEHVELDPPNPDFSAPVERVVREDGRDRVALDVAGQRLDAYADTAGPLVSERSGSEQSGSGSSGSDTSGRERADGGASGTGEAVGVALPRDRVTVLSDR</sequence>
<dbReference type="EC" id="7.3.2.6" evidence="8"/>
<dbReference type="InterPro" id="IPR003593">
    <property type="entry name" value="AAA+_ATPase"/>
</dbReference>
<evidence type="ECO:0000313" key="14">
    <source>
        <dbReference type="Proteomes" id="UP000830434"/>
    </source>
</evidence>
<keyword evidence="14" id="KW-1185">Reference proteome</keyword>
<dbReference type="Proteomes" id="UP000830434">
    <property type="component" value="Chromosome"/>
</dbReference>
<dbReference type="SMART" id="SM00382">
    <property type="entry name" value="AAA"/>
    <property type="match status" value="1"/>
</dbReference>
<keyword evidence="4" id="KW-0547">Nucleotide-binding</keyword>
<dbReference type="InterPro" id="IPR008995">
    <property type="entry name" value="Mo/tungstate-bd_C_term_dom"/>
</dbReference>
<comment type="similarity">
    <text evidence="6">Belongs to the ABC transporter superfamily. Sulfate/tungstate importer (TC 3.A.1.6) family.</text>
</comment>
<evidence type="ECO:0000256" key="1">
    <source>
        <dbReference type="ARBA" id="ARBA00004202"/>
    </source>
</evidence>
<evidence type="ECO:0000256" key="10">
    <source>
        <dbReference type="ARBA" id="ARBA00047936"/>
    </source>
</evidence>
<dbReference type="GO" id="GO:0005524">
    <property type="term" value="F:ATP binding"/>
    <property type="evidence" value="ECO:0007669"/>
    <property type="project" value="UniProtKB-KW"/>
</dbReference>
<dbReference type="PANTHER" id="PTHR42781:SF4">
    <property type="entry name" value="SPERMIDINE_PUTRESCINE IMPORT ATP-BINDING PROTEIN POTA"/>
    <property type="match status" value="1"/>
</dbReference>
<dbReference type="Gene3D" id="3.40.50.300">
    <property type="entry name" value="P-loop containing nucleotide triphosphate hydrolases"/>
    <property type="match status" value="1"/>
</dbReference>
<dbReference type="InterPro" id="IPR017871">
    <property type="entry name" value="ABC_transporter-like_CS"/>
</dbReference>
<keyword evidence="2" id="KW-0813">Transport</keyword>
<evidence type="ECO:0000256" key="8">
    <source>
        <dbReference type="ARBA" id="ARBA00039025"/>
    </source>
</evidence>
<organism evidence="13 14">
    <name type="scientific">Halorussus gelatinilyticus</name>
    <dbReference type="NCBI Taxonomy" id="2937524"/>
    <lineage>
        <taxon>Archaea</taxon>
        <taxon>Methanobacteriati</taxon>
        <taxon>Methanobacteriota</taxon>
        <taxon>Stenosarchaea group</taxon>
        <taxon>Halobacteria</taxon>
        <taxon>Halobacteriales</taxon>
        <taxon>Haladaptataceae</taxon>
        <taxon>Halorussus</taxon>
    </lineage>
</organism>
<feature type="region of interest" description="Disordered" evidence="11">
    <location>
        <begin position="305"/>
        <end position="362"/>
    </location>
</feature>
<evidence type="ECO:0000256" key="4">
    <source>
        <dbReference type="ARBA" id="ARBA00022741"/>
    </source>
</evidence>
<comment type="catalytic activity">
    <reaction evidence="10">
        <text>tungstate(in) + ATP + H2O = tungstate(out) + ADP + phosphate + H(+)</text>
        <dbReference type="Rhea" id="RHEA:35027"/>
        <dbReference type="ChEBI" id="CHEBI:15377"/>
        <dbReference type="ChEBI" id="CHEBI:15378"/>
        <dbReference type="ChEBI" id="CHEBI:30616"/>
        <dbReference type="ChEBI" id="CHEBI:43474"/>
        <dbReference type="ChEBI" id="CHEBI:46502"/>
        <dbReference type="ChEBI" id="CHEBI:456216"/>
        <dbReference type="EC" id="7.3.2.6"/>
    </reaction>
</comment>
<dbReference type="Pfam" id="PF00005">
    <property type="entry name" value="ABC_tran"/>
    <property type="match status" value="1"/>
</dbReference>
<keyword evidence="3" id="KW-0500">Molybdenum</keyword>
<comment type="subcellular location">
    <subcellularLocation>
        <location evidence="1">Cell membrane</location>
        <topology evidence="1">Peripheral membrane protein</topology>
    </subcellularLocation>
</comment>
<evidence type="ECO:0000259" key="12">
    <source>
        <dbReference type="PROSITE" id="PS50893"/>
    </source>
</evidence>